<organism evidence="1">
    <name type="scientific">hydrothermal vent metagenome</name>
    <dbReference type="NCBI Taxonomy" id="652676"/>
    <lineage>
        <taxon>unclassified sequences</taxon>
        <taxon>metagenomes</taxon>
        <taxon>ecological metagenomes</taxon>
    </lineage>
</organism>
<dbReference type="AlphaFoldDB" id="A0A3B1CAV5"/>
<dbReference type="EMBL" id="UOGD01000378">
    <property type="protein sequence ID" value="VAX27339.1"/>
    <property type="molecule type" value="Genomic_DNA"/>
</dbReference>
<dbReference type="SUPFAM" id="SSF63829">
    <property type="entry name" value="Calcium-dependent phosphotriesterase"/>
    <property type="match status" value="1"/>
</dbReference>
<proteinExistence type="predicted"/>
<reference evidence="1" key="1">
    <citation type="submission" date="2018-06" db="EMBL/GenBank/DDBJ databases">
        <authorList>
            <person name="Zhirakovskaya E."/>
        </authorList>
    </citation>
    <scope>NUCLEOTIDE SEQUENCE</scope>
</reference>
<gene>
    <name evidence="1" type="ORF">MNBD_IGNAVI01-1181</name>
</gene>
<accession>A0A3B1CAV5</accession>
<name>A0A3B1CAV5_9ZZZZ</name>
<protein>
    <recommendedName>
        <fullName evidence="2">Sensor histidine kinase/response regulator</fullName>
    </recommendedName>
</protein>
<dbReference type="InterPro" id="IPR015943">
    <property type="entry name" value="WD40/YVTN_repeat-like_dom_sf"/>
</dbReference>
<evidence type="ECO:0008006" key="2">
    <source>
        <dbReference type="Google" id="ProtNLM"/>
    </source>
</evidence>
<sequence>MKMLNKIILFFTLSFPLFLHAQDLPPMKHFLEGTVVRDICDDGKNIWVATNGSGIYKYDLKKKKWQNFSRKNKKLSLNFFYTIAANKNFVWAGSSDGLFIYNKKRKRWTKRKFGRGGQLSNWIRDIEYDPYIKAVWIGRFKYLTKYDLRKRRFTDYDLTKNNDVKTNTIKVVKLDGDSLVWFGSEDGLHKYDKSRSIKDEGTMSFYDNNLNYFRGEGDAVSISALLLEQNNIWIGLDEFVTNRNPDYNLGGIYKFDRKNEWIRFDSKNGLRGNGIYDLELTGDYIWAALYQFSKNTKDIYGRGIALINRVTEEVRMLDIKDFPAITYSFHFDGKRLWIGTENGVYLLDFSNKFIENFEKLTNDKNSKK</sequence>
<dbReference type="Gene3D" id="2.130.10.10">
    <property type="entry name" value="YVTN repeat-like/Quinoprotein amine dehydrogenase"/>
    <property type="match status" value="2"/>
</dbReference>
<evidence type="ECO:0000313" key="1">
    <source>
        <dbReference type="EMBL" id="VAX27339.1"/>
    </source>
</evidence>